<dbReference type="Proteomes" id="UP000013827">
    <property type="component" value="Unassembled WGS sequence"/>
</dbReference>
<evidence type="ECO:0000256" key="1">
    <source>
        <dbReference type="SAM" id="SignalP"/>
    </source>
</evidence>
<organism evidence="2 3">
    <name type="scientific">Emiliania huxleyi (strain CCMP1516)</name>
    <dbReference type="NCBI Taxonomy" id="280463"/>
    <lineage>
        <taxon>Eukaryota</taxon>
        <taxon>Haptista</taxon>
        <taxon>Haptophyta</taxon>
        <taxon>Prymnesiophyceae</taxon>
        <taxon>Isochrysidales</taxon>
        <taxon>Noelaerhabdaceae</taxon>
        <taxon>Emiliania</taxon>
    </lineage>
</organism>
<keyword evidence="3" id="KW-1185">Reference proteome</keyword>
<dbReference type="RefSeq" id="XP_005792114.1">
    <property type="nucleotide sequence ID" value="XM_005792057.1"/>
</dbReference>
<evidence type="ECO:0000313" key="3">
    <source>
        <dbReference type="Proteomes" id="UP000013827"/>
    </source>
</evidence>
<name>A0A0D3KVA0_EMIH1</name>
<dbReference type="HOGENOM" id="CLU_1672534_0_0_1"/>
<sequence length="158" mass="16592">MALLVLLWPCTAIIGCSSPGCALLASAVGTLRSAAGTPCSAAGTPRSVITLSAEPPSLRPFLDRLLACSSEEDRKASMVTEVNQWWTSGPDVAQANADELTRLMSARGTRIQTSAIAAYERGEDTSEASSVLQTLVDMTFHVKIIVRDLKKAAAAGDI</sequence>
<keyword evidence="1" id="KW-0732">Signal</keyword>
<evidence type="ECO:0000313" key="2">
    <source>
        <dbReference type="EnsemblProtists" id="EOD39685"/>
    </source>
</evidence>
<dbReference type="GeneID" id="17284956"/>
<accession>A0A0D3KVA0</accession>
<dbReference type="EnsemblProtists" id="EOD39685">
    <property type="protein sequence ID" value="EOD39685"/>
    <property type="gene ID" value="EMIHUDRAFT_433476"/>
</dbReference>
<dbReference type="AlphaFoldDB" id="A0A0D3KVA0"/>
<dbReference type="KEGG" id="ehx:EMIHUDRAFT_433476"/>
<proteinExistence type="predicted"/>
<protein>
    <submittedName>
        <fullName evidence="2">Uncharacterized protein</fullName>
    </submittedName>
</protein>
<feature type="signal peptide" evidence="1">
    <location>
        <begin position="1"/>
        <end position="15"/>
    </location>
</feature>
<reference evidence="2" key="2">
    <citation type="submission" date="2024-10" db="UniProtKB">
        <authorList>
            <consortium name="EnsemblProtists"/>
        </authorList>
    </citation>
    <scope>IDENTIFICATION</scope>
</reference>
<feature type="chain" id="PRO_5044285577" evidence="1">
    <location>
        <begin position="16"/>
        <end position="158"/>
    </location>
</feature>
<dbReference type="PaxDb" id="2903-EOD39685"/>
<reference evidence="3" key="1">
    <citation type="journal article" date="2013" name="Nature">
        <title>Pan genome of the phytoplankton Emiliania underpins its global distribution.</title>
        <authorList>
            <person name="Read B.A."/>
            <person name="Kegel J."/>
            <person name="Klute M.J."/>
            <person name="Kuo A."/>
            <person name="Lefebvre S.C."/>
            <person name="Maumus F."/>
            <person name="Mayer C."/>
            <person name="Miller J."/>
            <person name="Monier A."/>
            <person name="Salamov A."/>
            <person name="Young J."/>
            <person name="Aguilar M."/>
            <person name="Claverie J.M."/>
            <person name="Frickenhaus S."/>
            <person name="Gonzalez K."/>
            <person name="Herman E.K."/>
            <person name="Lin Y.C."/>
            <person name="Napier J."/>
            <person name="Ogata H."/>
            <person name="Sarno A.F."/>
            <person name="Shmutz J."/>
            <person name="Schroeder D."/>
            <person name="de Vargas C."/>
            <person name="Verret F."/>
            <person name="von Dassow P."/>
            <person name="Valentin K."/>
            <person name="Van de Peer Y."/>
            <person name="Wheeler G."/>
            <person name="Dacks J.B."/>
            <person name="Delwiche C.F."/>
            <person name="Dyhrman S.T."/>
            <person name="Glockner G."/>
            <person name="John U."/>
            <person name="Richards T."/>
            <person name="Worden A.Z."/>
            <person name="Zhang X."/>
            <person name="Grigoriev I.V."/>
            <person name="Allen A.E."/>
            <person name="Bidle K."/>
            <person name="Borodovsky M."/>
            <person name="Bowler C."/>
            <person name="Brownlee C."/>
            <person name="Cock J.M."/>
            <person name="Elias M."/>
            <person name="Gladyshev V.N."/>
            <person name="Groth M."/>
            <person name="Guda C."/>
            <person name="Hadaegh A."/>
            <person name="Iglesias-Rodriguez M.D."/>
            <person name="Jenkins J."/>
            <person name="Jones B.M."/>
            <person name="Lawson T."/>
            <person name="Leese F."/>
            <person name="Lindquist E."/>
            <person name="Lobanov A."/>
            <person name="Lomsadze A."/>
            <person name="Malik S.B."/>
            <person name="Marsh M.E."/>
            <person name="Mackinder L."/>
            <person name="Mock T."/>
            <person name="Mueller-Roeber B."/>
            <person name="Pagarete A."/>
            <person name="Parker M."/>
            <person name="Probert I."/>
            <person name="Quesneville H."/>
            <person name="Raines C."/>
            <person name="Rensing S.A."/>
            <person name="Riano-Pachon D.M."/>
            <person name="Richier S."/>
            <person name="Rokitta S."/>
            <person name="Shiraiwa Y."/>
            <person name="Soanes D.M."/>
            <person name="van der Giezen M."/>
            <person name="Wahlund T.M."/>
            <person name="Williams B."/>
            <person name="Wilson W."/>
            <person name="Wolfe G."/>
            <person name="Wurch L.L."/>
        </authorList>
    </citation>
    <scope>NUCLEOTIDE SEQUENCE</scope>
</reference>